<name>A0A1C7DG61_9BACL</name>
<keyword evidence="4" id="KW-1185">Reference proteome</keyword>
<dbReference type="KEGG" id="pana:BBH88_08025"/>
<dbReference type="Proteomes" id="UP000004725">
    <property type="component" value="Unassembled WGS sequence"/>
</dbReference>
<sequence>MEIVAKRDLLKDRYGNYYIVSYASKKALTIVNAAMYHAFNQILDEELVAKVKAKYPNDVACGKYFADLVHEQVEQMSSPGHPGKIYDIEEAKKEYDLHMKPLYDDSFHLS</sequence>
<gene>
    <name evidence="2" type="ORF">A1A1_07167</name>
    <name evidence="1" type="ORF">BBH88_08025</name>
</gene>
<proteinExistence type="predicted"/>
<evidence type="ECO:0000313" key="4">
    <source>
        <dbReference type="Proteomes" id="UP000092661"/>
    </source>
</evidence>
<reference evidence="4" key="2">
    <citation type="submission" date="2016-07" db="EMBL/GenBank/DDBJ databases">
        <authorList>
            <person name="See-Too W.S."/>
        </authorList>
    </citation>
    <scope>NUCLEOTIDE SEQUENCE [LARGE SCALE GENOMIC DNA]</scope>
    <source>
        <strain evidence="4">DSM 14505</strain>
    </source>
</reference>
<protein>
    <submittedName>
        <fullName evidence="2">Uncharacterized protein</fullName>
    </submittedName>
</protein>
<dbReference type="RefSeq" id="WP_006829437.1">
    <property type="nucleotide sequence ID" value="NZ_AJYB01000020.1"/>
</dbReference>
<accession>A0A1C7DG61</accession>
<evidence type="ECO:0000313" key="3">
    <source>
        <dbReference type="Proteomes" id="UP000004725"/>
    </source>
</evidence>
<organism evidence="2 3">
    <name type="scientific">Planococcus antarcticus DSM 14505</name>
    <dbReference type="NCBI Taxonomy" id="1185653"/>
    <lineage>
        <taxon>Bacteria</taxon>
        <taxon>Bacillati</taxon>
        <taxon>Bacillota</taxon>
        <taxon>Bacilli</taxon>
        <taxon>Bacillales</taxon>
        <taxon>Caryophanaceae</taxon>
        <taxon>Planococcus</taxon>
    </lineage>
</organism>
<dbReference type="AlphaFoldDB" id="A0A1C7DG61"/>
<evidence type="ECO:0000313" key="2">
    <source>
        <dbReference type="EMBL" id="EIM07158.1"/>
    </source>
</evidence>
<dbReference type="OrthoDB" id="2636416at2"/>
<reference evidence="2 3" key="1">
    <citation type="journal article" date="2012" name="J. Bacteriol.">
        <title>Genome Sequence of the Antarctic Psychrophile Bacterium Planococcus antarcticus DSM 14505.</title>
        <authorList>
            <person name="Margolles A."/>
            <person name="Gueimonde M."/>
            <person name="Sanchez B."/>
        </authorList>
    </citation>
    <scope>NUCLEOTIDE SEQUENCE [LARGE SCALE GENOMIC DNA]</scope>
    <source>
        <strain evidence="2 3">DSM 14505</strain>
    </source>
</reference>
<reference evidence="1" key="3">
    <citation type="submission" date="2016-10" db="EMBL/GenBank/DDBJ databases">
        <authorList>
            <person name="See-Too W.S."/>
        </authorList>
    </citation>
    <scope>NUCLEOTIDE SEQUENCE</scope>
    <source>
        <strain evidence="1">DSM 14505</strain>
    </source>
</reference>
<dbReference type="EMBL" id="CP016534">
    <property type="protein sequence ID" value="ANU10251.1"/>
    <property type="molecule type" value="Genomic_DNA"/>
</dbReference>
<evidence type="ECO:0000313" key="1">
    <source>
        <dbReference type="EMBL" id="ANU10251.1"/>
    </source>
</evidence>
<dbReference type="eggNOG" id="ENOG503387I">
    <property type="taxonomic scope" value="Bacteria"/>
</dbReference>
<dbReference type="Proteomes" id="UP000092661">
    <property type="component" value="Chromosome"/>
</dbReference>
<dbReference type="EMBL" id="AJYB01000020">
    <property type="protein sequence ID" value="EIM07158.1"/>
    <property type="molecule type" value="Genomic_DNA"/>
</dbReference>